<gene>
    <name evidence="1" type="ORF">Tco_1111813</name>
</gene>
<dbReference type="Proteomes" id="UP001151760">
    <property type="component" value="Unassembled WGS sequence"/>
</dbReference>
<accession>A0ABQ5IP64</accession>
<feature type="non-terminal residue" evidence="1">
    <location>
        <position position="65"/>
    </location>
</feature>
<comment type="caution">
    <text evidence="1">The sequence shown here is derived from an EMBL/GenBank/DDBJ whole genome shotgun (WGS) entry which is preliminary data.</text>
</comment>
<keyword evidence="2" id="KW-1185">Reference proteome</keyword>
<reference evidence="1" key="2">
    <citation type="submission" date="2022-01" db="EMBL/GenBank/DDBJ databases">
        <authorList>
            <person name="Yamashiro T."/>
            <person name="Shiraishi A."/>
            <person name="Satake H."/>
            <person name="Nakayama K."/>
        </authorList>
    </citation>
    <scope>NUCLEOTIDE SEQUENCE</scope>
</reference>
<organism evidence="1 2">
    <name type="scientific">Tanacetum coccineum</name>
    <dbReference type="NCBI Taxonomy" id="301880"/>
    <lineage>
        <taxon>Eukaryota</taxon>
        <taxon>Viridiplantae</taxon>
        <taxon>Streptophyta</taxon>
        <taxon>Embryophyta</taxon>
        <taxon>Tracheophyta</taxon>
        <taxon>Spermatophyta</taxon>
        <taxon>Magnoliopsida</taxon>
        <taxon>eudicotyledons</taxon>
        <taxon>Gunneridae</taxon>
        <taxon>Pentapetalae</taxon>
        <taxon>asterids</taxon>
        <taxon>campanulids</taxon>
        <taxon>Asterales</taxon>
        <taxon>Asteraceae</taxon>
        <taxon>Asteroideae</taxon>
        <taxon>Anthemideae</taxon>
        <taxon>Anthemidinae</taxon>
        <taxon>Tanacetum</taxon>
    </lineage>
</organism>
<reference evidence="1" key="1">
    <citation type="journal article" date="2022" name="Int. J. Mol. Sci.">
        <title>Draft Genome of Tanacetum Coccineum: Genomic Comparison of Closely Related Tanacetum-Family Plants.</title>
        <authorList>
            <person name="Yamashiro T."/>
            <person name="Shiraishi A."/>
            <person name="Nakayama K."/>
            <person name="Satake H."/>
        </authorList>
    </citation>
    <scope>NUCLEOTIDE SEQUENCE</scope>
</reference>
<protein>
    <submittedName>
        <fullName evidence="1">Uncharacterized protein</fullName>
    </submittedName>
</protein>
<sequence length="65" mass="7389">MKIVTMDIIDPNSVSMNIDETLKEKFCTRNKKDKFEDISMLKVKAVLGKVDESVDDVNRAFALLP</sequence>
<dbReference type="EMBL" id="BQNB010020968">
    <property type="protein sequence ID" value="GJU01475.1"/>
    <property type="molecule type" value="Genomic_DNA"/>
</dbReference>
<proteinExistence type="predicted"/>
<evidence type="ECO:0000313" key="1">
    <source>
        <dbReference type="EMBL" id="GJU01475.1"/>
    </source>
</evidence>
<evidence type="ECO:0000313" key="2">
    <source>
        <dbReference type="Proteomes" id="UP001151760"/>
    </source>
</evidence>
<name>A0ABQ5IP64_9ASTR</name>